<dbReference type="Gene3D" id="3.30.1360.200">
    <property type="match status" value="1"/>
</dbReference>
<reference evidence="2 3" key="1">
    <citation type="submission" date="2014-03" db="EMBL/GenBank/DDBJ databases">
        <title>Genome sequence of Bordetella hinzii.</title>
        <authorList>
            <person name="Register K."/>
            <person name="Harvill E."/>
            <person name="Goodfield L.L."/>
            <person name="Ivanov Y.V."/>
            <person name="Meyer J.A."/>
            <person name="Muse S.J."/>
            <person name="Jacobs N."/>
            <person name="Bendor L."/>
            <person name="Smallridge W.E."/>
            <person name="Brinkac L.M."/>
            <person name="Sanka R."/>
            <person name="Kim M."/>
            <person name="Losada L."/>
        </authorList>
    </citation>
    <scope>NUCLEOTIDE SEQUENCE [LARGE SCALE GENOMIC DNA]</scope>
    <source>
        <strain evidence="2 3">OH87 BAL007II</strain>
    </source>
</reference>
<evidence type="ECO:0000313" key="3">
    <source>
        <dbReference type="Proteomes" id="UP000025748"/>
    </source>
</evidence>
<evidence type="ECO:0000259" key="1">
    <source>
        <dbReference type="Pfam" id="PF22599"/>
    </source>
</evidence>
<dbReference type="Pfam" id="PF22599">
    <property type="entry name" value="SecDF_P1_head"/>
    <property type="match status" value="1"/>
</dbReference>
<dbReference type="InterPro" id="IPR054384">
    <property type="entry name" value="SecDF_P1_head"/>
</dbReference>
<protein>
    <submittedName>
        <fullName evidence="2">N-acetyltransferase YedL</fullName>
    </submittedName>
</protein>
<dbReference type="Proteomes" id="UP000025748">
    <property type="component" value="Unassembled WGS sequence"/>
</dbReference>
<organism evidence="2 3">
    <name type="scientific">Bordetella hinzii OH87 BAL007II</name>
    <dbReference type="NCBI Taxonomy" id="1331262"/>
    <lineage>
        <taxon>Bacteria</taxon>
        <taxon>Pseudomonadati</taxon>
        <taxon>Pseudomonadota</taxon>
        <taxon>Betaproteobacteria</taxon>
        <taxon>Burkholderiales</taxon>
        <taxon>Alcaligenaceae</taxon>
        <taxon>Bordetella</taxon>
    </lineage>
</organism>
<dbReference type="EMBL" id="JHEM01000029">
    <property type="protein sequence ID" value="KCB21789.1"/>
    <property type="molecule type" value="Genomic_DNA"/>
</dbReference>
<comment type="caution">
    <text evidence="2">The sequence shown here is derived from an EMBL/GenBank/DDBJ whole genome shotgun (WGS) entry which is preliminary data.</text>
</comment>
<name>A0ABR4QVW2_9BORD</name>
<keyword evidence="3" id="KW-1185">Reference proteome</keyword>
<proteinExistence type="predicted"/>
<gene>
    <name evidence="2" type="ORF">L544_0301</name>
</gene>
<evidence type="ECO:0000313" key="2">
    <source>
        <dbReference type="EMBL" id="KCB21789.1"/>
    </source>
</evidence>
<sequence length="206" mass="21178">MGQAKSSWYASQPQKESIMQLTMRKLAPAALIAVLALAGCAAPKGGDKTAASSEQGTTAAPAPAATSAVVEFYIATTDADPSLTPVKVSDGTLYLQRMPVLTRADLTEAQALVDRQGQNFVGLRFSEAGTRKLTEVSTQNVGKMLVLVIDRELIAAPRIAEPLNKGVLAFGVPTANAATSIAARIRGDAAPAAAPAPASVPGAPKR</sequence>
<accession>A0ABR4QVW2</accession>
<feature type="domain" description="SecDF P1 head subdomain" evidence="1">
    <location>
        <begin position="90"/>
        <end position="191"/>
    </location>
</feature>